<evidence type="ECO:0000256" key="3">
    <source>
        <dbReference type="ARBA" id="ARBA00023242"/>
    </source>
</evidence>
<evidence type="ECO:0000313" key="7">
    <source>
        <dbReference type="EMBL" id="KAF2155783.1"/>
    </source>
</evidence>
<proteinExistence type="predicted"/>
<reference evidence="7" key="1">
    <citation type="journal article" date="2020" name="Stud. Mycol.">
        <title>101 Dothideomycetes genomes: a test case for predicting lifestyles and emergence of pathogens.</title>
        <authorList>
            <person name="Haridas S."/>
            <person name="Albert R."/>
            <person name="Binder M."/>
            <person name="Bloem J."/>
            <person name="Labutti K."/>
            <person name="Salamov A."/>
            <person name="Andreopoulos B."/>
            <person name="Baker S."/>
            <person name="Barry K."/>
            <person name="Bills G."/>
            <person name="Bluhm B."/>
            <person name="Cannon C."/>
            <person name="Castanera R."/>
            <person name="Culley D."/>
            <person name="Daum C."/>
            <person name="Ezra D."/>
            <person name="Gonzalez J."/>
            <person name="Henrissat B."/>
            <person name="Kuo A."/>
            <person name="Liang C."/>
            <person name="Lipzen A."/>
            <person name="Lutzoni F."/>
            <person name="Magnuson J."/>
            <person name="Mondo S."/>
            <person name="Nolan M."/>
            <person name="Ohm R."/>
            <person name="Pangilinan J."/>
            <person name="Park H.-J."/>
            <person name="Ramirez L."/>
            <person name="Alfaro M."/>
            <person name="Sun H."/>
            <person name="Tritt A."/>
            <person name="Yoshinaga Y."/>
            <person name="Zwiers L.-H."/>
            <person name="Turgeon B."/>
            <person name="Goodwin S."/>
            <person name="Spatafora J."/>
            <person name="Crous P."/>
            <person name="Grigoriev I."/>
        </authorList>
    </citation>
    <scope>NUCLEOTIDE SEQUENCE</scope>
    <source>
        <strain evidence="7">CBS 260.36</strain>
    </source>
</reference>
<feature type="region of interest" description="Disordered" evidence="5">
    <location>
        <begin position="386"/>
        <end position="411"/>
    </location>
</feature>
<dbReference type="InterPro" id="IPR008422">
    <property type="entry name" value="KN_HD"/>
</dbReference>
<comment type="caution">
    <text evidence="7">The sequence shown here is derived from an EMBL/GenBank/DDBJ whole genome shotgun (WGS) entry which is preliminary data.</text>
</comment>
<feature type="compositionally biased region" description="Low complexity" evidence="5">
    <location>
        <begin position="153"/>
        <end position="167"/>
    </location>
</feature>
<keyword evidence="3 4" id="KW-0539">Nucleus</keyword>
<dbReference type="SMART" id="SM00389">
    <property type="entry name" value="HOX"/>
    <property type="match status" value="1"/>
</dbReference>
<keyword evidence="2 4" id="KW-0371">Homeobox</keyword>
<sequence>MEVLRPLDHRQLSSHSDWYSQYKYRSGLASPKSSTAQSSPEFLDRSRMKADSALSFRPEGERSMPSYEPSTGSGSRHSPRLLGALPPIPTASKPSLPPIRALLAEPLRSPPSTPSGTRRDLQSLSQQGHNESEYTHQHKRSCSNLAWERRSSHASPASAHSMSLPSLDGSIRRDSGTTQSAFDGPGYRQPEDPYSRHRLSNAFLPEIRTSALEPRATSPDRAGGLPRPVFSRKRSYDSMGASLEREQRLPPPMGWSGPTQGPLLTTRRPSYHPVSPPPPPFRPYSTTGAPMTRPPMIDGHAMIPHPHSAVEAGSPPGMYPRPPVYDYQLSKARKRSNLPKESTDIMKRWFEAHLDNPYPSEDEKKFFAQKAGINLTQVSNWFINHRRRCPELREQRDKKQTTGRRTGSDSP</sequence>
<dbReference type="GO" id="GO:0003677">
    <property type="term" value="F:DNA binding"/>
    <property type="evidence" value="ECO:0007669"/>
    <property type="project" value="UniProtKB-UniRule"/>
</dbReference>
<dbReference type="GO" id="GO:0006355">
    <property type="term" value="P:regulation of DNA-templated transcription"/>
    <property type="evidence" value="ECO:0007669"/>
    <property type="project" value="InterPro"/>
</dbReference>
<keyword evidence="1 4" id="KW-0238">DNA-binding</keyword>
<comment type="subcellular location">
    <subcellularLocation>
        <location evidence="4">Nucleus</location>
    </subcellularLocation>
</comment>
<dbReference type="GO" id="GO:0005634">
    <property type="term" value="C:nucleus"/>
    <property type="evidence" value="ECO:0007669"/>
    <property type="project" value="UniProtKB-SubCell"/>
</dbReference>
<dbReference type="CDD" id="cd00086">
    <property type="entry name" value="homeodomain"/>
    <property type="match status" value="1"/>
</dbReference>
<dbReference type="Pfam" id="PF05920">
    <property type="entry name" value="Homeobox_KN"/>
    <property type="match status" value="1"/>
</dbReference>
<accession>A0A9P4J5H0</accession>
<evidence type="ECO:0000259" key="6">
    <source>
        <dbReference type="PROSITE" id="PS50071"/>
    </source>
</evidence>
<feature type="domain" description="Homeobox" evidence="6">
    <location>
        <begin position="329"/>
        <end position="392"/>
    </location>
</feature>
<dbReference type="InterPro" id="IPR001356">
    <property type="entry name" value="HD"/>
</dbReference>
<protein>
    <recommendedName>
        <fullName evidence="6">Homeobox domain-containing protein</fullName>
    </recommendedName>
</protein>
<name>A0A9P4J5H0_9PEZI</name>
<evidence type="ECO:0000313" key="8">
    <source>
        <dbReference type="Proteomes" id="UP000799439"/>
    </source>
</evidence>
<dbReference type="InterPro" id="IPR009057">
    <property type="entry name" value="Homeodomain-like_sf"/>
</dbReference>
<evidence type="ECO:0000256" key="1">
    <source>
        <dbReference type="ARBA" id="ARBA00023125"/>
    </source>
</evidence>
<dbReference type="PANTHER" id="PTHR11850">
    <property type="entry name" value="HOMEOBOX PROTEIN TRANSCRIPTION FACTORS"/>
    <property type="match status" value="1"/>
</dbReference>
<evidence type="ECO:0000256" key="5">
    <source>
        <dbReference type="SAM" id="MobiDB-lite"/>
    </source>
</evidence>
<feature type="region of interest" description="Disordered" evidence="5">
    <location>
        <begin position="26"/>
        <end position="282"/>
    </location>
</feature>
<evidence type="ECO:0000256" key="4">
    <source>
        <dbReference type="PROSITE-ProRule" id="PRU00108"/>
    </source>
</evidence>
<feature type="compositionally biased region" description="Polar residues" evidence="5">
    <location>
        <begin position="31"/>
        <end position="40"/>
    </location>
</feature>
<keyword evidence="8" id="KW-1185">Reference proteome</keyword>
<evidence type="ECO:0000256" key="2">
    <source>
        <dbReference type="ARBA" id="ARBA00023155"/>
    </source>
</evidence>
<dbReference type="OrthoDB" id="10056939at2759"/>
<dbReference type="InterPro" id="IPR050224">
    <property type="entry name" value="TALE_homeobox"/>
</dbReference>
<dbReference type="EMBL" id="ML996082">
    <property type="protein sequence ID" value="KAF2155783.1"/>
    <property type="molecule type" value="Genomic_DNA"/>
</dbReference>
<dbReference type="PROSITE" id="PS50071">
    <property type="entry name" value="HOMEOBOX_2"/>
    <property type="match status" value="1"/>
</dbReference>
<dbReference type="AlphaFoldDB" id="A0A9P4J5H0"/>
<feature type="DNA-binding region" description="Homeobox" evidence="4">
    <location>
        <begin position="331"/>
        <end position="393"/>
    </location>
</feature>
<organism evidence="7 8">
    <name type="scientific">Myriangium duriaei CBS 260.36</name>
    <dbReference type="NCBI Taxonomy" id="1168546"/>
    <lineage>
        <taxon>Eukaryota</taxon>
        <taxon>Fungi</taxon>
        <taxon>Dikarya</taxon>
        <taxon>Ascomycota</taxon>
        <taxon>Pezizomycotina</taxon>
        <taxon>Dothideomycetes</taxon>
        <taxon>Dothideomycetidae</taxon>
        <taxon>Myriangiales</taxon>
        <taxon>Myriangiaceae</taxon>
        <taxon>Myriangium</taxon>
    </lineage>
</organism>
<gene>
    <name evidence="7" type="ORF">K461DRAFT_274813</name>
</gene>
<dbReference type="SUPFAM" id="SSF46689">
    <property type="entry name" value="Homeodomain-like"/>
    <property type="match status" value="1"/>
</dbReference>
<feature type="compositionally biased region" description="Basic and acidic residues" evidence="5">
    <location>
        <begin position="389"/>
        <end position="400"/>
    </location>
</feature>
<dbReference type="Gene3D" id="1.10.10.60">
    <property type="entry name" value="Homeodomain-like"/>
    <property type="match status" value="1"/>
</dbReference>
<dbReference type="Proteomes" id="UP000799439">
    <property type="component" value="Unassembled WGS sequence"/>
</dbReference>